<protein>
    <recommendedName>
        <fullName evidence="3">Reverse transcriptase domain-containing protein</fullName>
    </recommendedName>
</protein>
<keyword evidence="2" id="KW-1185">Reference proteome</keyword>
<dbReference type="PANTHER" id="PTHR46890">
    <property type="entry name" value="NON-LTR RETROLELEMENT REVERSE TRANSCRIPTASE-LIKE PROTEIN-RELATED"/>
    <property type="match status" value="1"/>
</dbReference>
<proteinExistence type="predicted"/>
<accession>A0AAD9WWG4</accession>
<evidence type="ECO:0000313" key="2">
    <source>
        <dbReference type="Proteomes" id="UP001280121"/>
    </source>
</evidence>
<dbReference type="Proteomes" id="UP001280121">
    <property type="component" value="Unassembled WGS sequence"/>
</dbReference>
<dbReference type="PANTHER" id="PTHR46890:SF48">
    <property type="entry name" value="RNA-DIRECTED DNA POLYMERASE"/>
    <property type="match status" value="1"/>
</dbReference>
<dbReference type="AlphaFoldDB" id="A0AAD9WWG4"/>
<dbReference type="EMBL" id="JANJYI010000006">
    <property type="protein sequence ID" value="KAK2645721.1"/>
    <property type="molecule type" value="Genomic_DNA"/>
</dbReference>
<sequence length="479" mass="54349">MRDFRPISLCSVVLKIVTKAMENRLKGILPVTISQNQSAFVPRRLIFDNVLVAFELLHSIWKRKKGKRESLSCLFKNSKRDEELRGFGALGEARASAIFFSLTIASSFVSDARADIRAVFGVGNSQSHDKYLGLHTLVGKNKKKTFNDIKESVWKKLRGWKVSMLSLGGKEVLIKVVVQAMPTYTISIFQFPFFQFPLAKQALRLALGSESLVFKLYKAKYFKDEEFLSVDLKPRVFHVWRSIVWGRDLFKKGIKWKVGDGKSIKAFVDPWIPRPTSFRPVTINGDNSLRAVDFMIEEGRGWDIRKLERIFLDIDRLENLSIPVGLRSAVDKILWHYDKKGIYDVKNDYKVAMKDKIIKACSDPSKSKIWWSRKWGLNIPHKMDKNDVMHNGKDRPAGVLVAGILAFLKEFQVSCKATKTSPLGVSSPIYWFPPQEDSLKLNTNVGVKLGLSPCGVGVVIRDENGWVVAALSKSFPSNF</sequence>
<gene>
    <name evidence="1" type="ORF">Ddye_020916</name>
</gene>
<reference evidence="1" key="1">
    <citation type="journal article" date="2023" name="Plant J.">
        <title>Genome sequences and population genomics provide insights into the demographic history, inbreeding, and mutation load of two 'living fossil' tree species of Dipteronia.</title>
        <authorList>
            <person name="Feng Y."/>
            <person name="Comes H.P."/>
            <person name="Chen J."/>
            <person name="Zhu S."/>
            <person name="Lu R."/>
            <person name="Zhang X."/>
            <person name="Li P."/>
            <person name="Qiu J."/>
            <person name="Olsen K.M."/>
            <person name="Qiu Y."/>
        </authorList>
    </citation>
    <scope>NUCLEOTIDE SEQUENCE</scope>
    <source>
        <strain evidence="1">KIB01</strain>
    </source>
</reference>
<name>A0AAD9WWG4_9ROSI</name>
<dbReference type="InterPro" id="IPR052343">
    <property type="entry name" value="Retrotransposon-Effector_Assoc"/>
</dbReference>
<comment type="caution">
    <text evidence="1">The sequence shown here is derived from an EMBL/GenBank/DDBJ whole genome shotgun (WGS) entry which is preliminary data.</text>
</comment>
<evidence type="ECO:0008006" key="3">
    <source>
        <dbReference type="Google" id="ProtNLM"/>
    </source>
</evidence>
<organism evidence="1 2">
    <name type="scientific">Dipteronia dyeriana</name>
    <dbReference type="NCBI Taxonomy" id="168575"/>
    <lineage>
        <taxon>Eukaryota</taxon>
        <taxon>Viridiplantae</taxon>
        <taxon>Streptophyta</taxon>
        <taxon>Embryophyta</taxon>
        <taxon>Tracheophyta</taxon>
        <taxon>Spermatophyta</taxon>
        <taxon>Magnoliopsida</taxon>
        <taxon>eudicotyledons</taxon>
        <taxon>Gunneridae</taxon>
        <taxon>Pentapetalae</taxon>
        <taxon>rosids</taxon>
        <taxon>malvids</taxon>
        <taxon>Sapindales</taxon>
        <taxon>Sapindaceae</taxon>
        <taxon>Hippocastanoideae</taxon>
        <taxon>Acereae</taxon>
        <taxon>Dipteronia</taxon>
    </lineage>
</organism>
<evidence type="ECO:0000313" key="1">
    <source>
        <dbReference type="EMBL" id="KAK2645721.1"/>
    </source>
</evidence>